<gene>
    <name evidence="3" type="ORF">EUTSA_v10024100mg</name>
</gene>
<keyword evidence="1" id="KW-0812">Transmembrane</keyword>
<dbReference type="InterPro" id="IPR025398">
    <property type="entry name" value="DUF4371"/>
</dbReference>
<proteinExistence type="predicted"/>
<feature type="non-terminal residue" evidence="3">
    <location>
        <position position="1"/>
    </location>
</feature>
<organism evidence="3 4">
    <name type="scientific">Eutrema salsugineum</name>
    <name type="common">Saltwater cress</name>
    <name type="synonym">Sisymbrium salsugineum</name>
    <dbReference type="NCBI Taxonomy" id="72664"/>
    <lineage>
        <taxon>Eukaryota</taxon>
        <taxon>Viridiplantae</taxon>
        <taxon>Streptophyta</taxon>
        <taxon>Embryophyta</taxon>
        <taxon>Tracheophyta</taxon>
        <taxon>Spermatophyta</taxon>
        <taxon>Magnoliopsida</taxon>
        <taxon>eudicotyledons</taxon>
        <taxon>Gunneridae</taxon>
        <taxon>Pentapetalae</taxon>
        <taxon>rosids</taxon>
        <taxon>malvids</taxon>
        <taxon>Brassicales</taxon>
        <taxon>Brassicaceae</taxon>
        <taxon>Eutremeae</taxon>
        <taxon>Eutrema</taxon>
    </lineage>
</organism>
<dbReference type="STRING" id="72664.V4JVY4"/>
<name>V4JVY4_EUTSA</name>
<dbReference type="Gramene" id="ESQ29575">
    <property type="protein sequence ID" value="ESQ29575"/>
    <property type="gene ID" value="EUTSA_v10024100mg"/>
</dbReference>
<reference evidence="3 4" key="1">
    <citation type="journal article" date="2013" name="Front. Plant Sci.">
        <title>The Reference Genome of the Halophytic Plant Eutrema salsugineum.</title>
        <authorList>
            <person name="Yang R."/>
            <person name="Jarvis D.E."/>
            <person name="Chen H."/>
            <person name="Beilstein M.A."/>
            <person name="Grimwood J."/>
            <person name="Jenkins J."/>
            <person name="Shu S."/>
            <person name="Prochnik S."/>
            <person name="Xin M."/>
            <person name="Ma C."/>
            <person name="Schmutz J."/>
            <person name="Wing R.A."/>
            <person name="Mitchell-Olds T."/>
            <person name="Schumaker K.S."/>
            <person name="Wang X."/>
        </authorList>
    </citation>
    <scope>NUCLEOTIDE SEQUENCE [LARGE SCALE GENOMIC DNA]</scope>
</reference>
<feature type="domain" description="DUF4371" evidence="2">
    <location>
        <begin position="30"/>
        <end position="141"/>
    </location>
</feature>
<accession>V4JVY4</accession>
<dbReference type="OMA" id="KCHDQLQ"/>
<dbReference type="KEGG" id="eus:EUTSA_v10024100mg"/>
<keyword evidence="4" id="KW-1185">Reference proteome</keyword>
<dbReference type="PANTHER" id="PTHR11697">
    <property type="entry name" value="GENERAL TRANSCRIPTION FACTOR 2-RELATED ZINC FINGER PROTEIN"/>
    <property type="match status" value="1"/>
</dbReference>
<evidence type="ECO:0000259" key="2">
    <source>
        <dbReference type="Pfam" id="PF14291"/>
    </source>
</evidence>
<keyword evidence="1" id="KW-1133">Transmembrane helix</keyword>
<dbReference type="AlphaFoldDB" id="V4JVY4"/>
<dbReference type="EMBL" id="KI517881">
    <property type="protein sequence ID" value="ESQ29575.1"/>
    <property type="molecule type" value="Genomic_DNA"/>
</dbReference>
<dbReference type="InterPro" id="IPR055298">
    <property type="entry name" value="AtLOH3-like"/>
</dbReference>
<feature type="transmembrane region" description="Helical" evidence="1">
    <location>
        <begin position="176"/>
        <end position="195"/>
    </location>
</feature>
<dbReference type="eggNOG" id="ENOG502QSU3">
    <property type="taxonomic scope" value="Eukaryota"/>
</dbReference>
<dbReference type="Pfam" id="PF14291">
    <property type="entry name" value="DUF4371"/>
    <property type="match status" value="1"/>
</dbReference>
<sequence>AAKNEYKIRLNASVDACRYLLPQRLPFQDVSHKIQTEIIHCFAEEVIESVIQEVDYGEFCLLVDESADVSEKEKMTVLFCFVDKHGIVKESFIGLVHMKETFSLSLKCDVDSLFAKHGLSMNKLRGQGYNGASNMKGEFNGLRALILRKNNYAYYYVKSDETNSIKRRQANGLLKYFYTFDFVFYLQLMLLLLGLTNNLSKALQRKYQDILNVMSLVKSPKQQLYKFKNNGWKSLINKIFSFCENYKTELLVKCFCTVLDMQIQEFNDHFDEVNTELLGCIEFLSLIDSFHEFDQIKKELLEKVTNEVVMKRFQNMEPHKITL</sequence>
<evidence type="ECO:0000313" key="3">
    <source>
        <dbReference type="EMBL" id="ESQ29575.1"/>
    </source>
</evidence>
<dbReference type="Proteomes" id="UP000030689">
    <property type="component" value="Unassembled WGS sequence"/>
</dbReference>
<dbReference type="PANTHER" id="PTHR11697:SF230">
    <property type="entry name" value="ZINC FINGER, MYM DOMAIN CONTAINING 1"/>
    <property type="match status" value="1"/>
</dbReference>
<keyword evidence="1" id="KW-0472">Membrane</keyword>
<protein>
    <recommendedName>
        <fullName evidence="2">DUF4371 domain-containing protein</fullName>
    </recommendedName>
</protein>
<evidence type="ECO:0000313" key="4">
    <source>
        <dbReference type="Proteomes" id="UP000030689"/>
    </source>
</evidence>
<evidence type="ECO:0000256" key="1">
    <source>
        <dbReference type="SAM" id="Phobius"/>
    </source>
</evidence>